<keyword evidence="2" id="KW-1185">Reference proteome</keyword>
<accession>M2U5S5</accession>
<organism evidence="1 2">
    <name type="scientific">Cochliobolus heterostrophus (strain C5 / ATCC 48332 / race O)</name>
    <name type="common">Southern corn leaf blight fungus</name>
    <name type="synonym">Bipolaris maydis</name>
    <dbReference type="NCBI Taxonomy" id="701091"/>
    <lineage>
        <taxon>Eukaryota</taxon>
        <taxon>Fungi</taxon>
        <taxon>Dikarya</taxon>
        <taxon>Ascomycota</taxon>
        <taxon>Pezizomycotina</taxon>
        <taxon>Dothideomycetes</taxon>
        <taxon>Pleosporomycetidae</taxon>
        <taxon>Pleosporales</taxon>
        <taxon>Pleosporineae</taxon>
        <taxon>Pleosporaceae</taxon>
        <taxon>Bipolaris</taxon>
    </lineage>
</organism>
<dbReference type="HOGENOM" id="CLU_2412946_0_0_1"/>
<dbReference type="Proteomes" id="UP000016936">
    <property type="component" value="Unassembled WGS sequence"/>
</dbReference>
<gene>
    <name evidence="1" type="ORF">COCHEDRAFT_1108337</name>
</gene>
<proteinExistence type="predicted"/>
<dbReference type="OrthoDB" id="3658074at2759"/>
<reference evidence="1 2" key="1">
    <citation type="journal article" date="2012" name="PLoS Pathog.">
        <title>Diverse lifestyles and strategies of plant pathogenesis encoded in the genomes of eighteen Dothideomycetes fungi.</title>
        <authorList>
            <person name="Ohm R.A."/>
            <person name="Feau N."/>
            <person name="Henrissat B."/>
            <person name="Schoch C.L."/>
            <person name="Horwitz B.A."/>
            <person name="Barry K.W."/>
            <person name="Condon B.J."/>
            <person name="Copeland A.C."/>
            <person name="Dhillon B."/>
            <person name="Glaser F."/>
            <person name="Hesse C.N."/>
            <person name="Kosti I."/>
            <person name="LaButti K."/>
            <person name="Lindquist E.A."/>
            <person name="Lucas S."/>
            <person name="Salamov A.A."/>
            <person name="Bradshaw R.E."/>
            <person name="Ciuffetti L."/>
            <person name="Hamelin R.C."/>
            <person name="Kema G.H.J."/>
            <person name="Lawrence C."/>
            <person name="Scott J.A."/>
            <person name="Spatafora J.W."/>
            <person name="Turgeon B.G."/>
            <person name="de Wit P.J.G.M."/>
            <person name="Zhong S."/>
            <person name="Goodwin S.B."/>
            <person name="Grigoriev I.V."/>
        </authorList>
    </citation>
    <scope>NUCLEOTIDE SEQUENCE [LARGE SCALE GENOMIC DNA]</scope>
    <source>
        <strain evidence="2">C5 / ATCC 48332 / race O</strain>
    </source>
</reference>
<dbReference type="OMA" id="WGVSCHE"/>
<name>M2U5S5_COCH5</name>
<evidence type="ECO:0000313" key="2">
    <source>
        <dbReference type="Proteomes" id="UP000016936"/>
    </source>
</evidence>
<dbReference type="AlphaFoldDB" id="M2U5S5"/>
<reference evidence="2" key="2">
    <citation type="journal article" date="2013" name="PLoS Genet.">
        <title>Comparative genome structure, secondary metabolite, and effector coding capacity across Cochliobolus pathogens.</title>
        <authorList>
            <person name="Condon B.J."/>
            <person name="Leng Y."/>
            <person name="Wu D."/>
            <person name="Bushley K.E."/>
            <person name="Ohm R.A."/>
            <person name="Otillar R."/>
            <person name="Martin J."/>
            <person name="Schackwitz W."/>
            <person name="Grimwood J."/>
            <person name="MohdZainudin N."/>
            <person name="Xue C."/>
            <person name="Wang R."/>
            <person name="Manning V.A."/>
            <person name="Dhillon B."/>
            <person name="Tu Z.J."/>
            <person name="Steffenson B.J."/>
            <person name="Salamov A."/>
            <person name="Sun H."/>
            <person name="Lowry S."/>
            <person name="LaButti K."/>
            <person name="Han J."/>
            <person name="Copeland A."/>
            <person name="Lindquist E."/>
            <person name="Barry K."/>
            <person name="Schmutz J."/>
            <person name="Baker S.E."/>
            <person name="Ciuffetti L.M."/>
            <person name="Grigoriev I.V."/>
            <person name="Zhong S."/>
            <person name="Turgeon B.G."/>
        </authorList>
    </citation>
    <scope>NUCLEOTIDE SEQUENCE [LARGE SCALE GENOMIC DNA]</scope>
    <source>
        <strain evidence="2">C5 / ATCC 48332 / race O</strain>
    </source>
</reference>
<dbReference type="EMBL" id="KB445579">
    <property type="protein sequence ID" value="EMD89101.1"/>
    <property type="molecule type" value="Genomic_DNA"/>
</dbReference>
<protein>
    <submittedName>
        <fullName evidence="1">Uncharacterized protein</fullName>
    </submittedName>
</protein>
<sequence length="92" mass="10154">MVLSPPHIPLLVLKSHILSIGGVHILGFSVLWGVSCHEPSHCAPPLDSSPFQAPEFGPIASSEMALPRAYSSTWLRRSPRNYPHDTVDKWTK</sequence>
<evidence type="ECO:0000313" key="1">
    <source>
        <dbReference type="EMBL" id="EMD89101.1"/>
    </source>
</evidence>